<feature type="transmembrane region" description="Helical" evidence="6">
    <location>
        <begin position="130"/>
        <end position="147"/>
    </location>
</feature>
<evidence type="ECO:0000256" key="5">
    <source>
        <dbReference type="ARBA" id="ARBA00023136"/>
    </source>
</evidence>
<dbReference type="AlphaFoldDB" id="A0A1Z4JJG8"/>
<feature type="transmembrane region" description="Helical" evidence="6">
    <location>
        <begin position="66"/>
        <end position="88"/>
    </location>
</feature>
<evidence type="ECO:0000256" key="3">
    <source>
        <dbReference type="ARBA" id="ARBA00022692"/>
    </source>
</evidence>
<feature type="transmembrane region" description="Helical" evidence="6">
    <location>
        <begin position="31"/>
        <end position="54"/>
    </location>
</feature>
<keyword evidence="8" id="KW-1185">Reference proteome</keyword>
<keyword evidence="3 6" id="KW-0812">Transmembrane</keyword>
<sequence length="157" mass="17962">MRSVGEKFIQYLSSFFADDTYVRSIRRFEKFVSKVLSAAMLIVISVALLDLILILARDLLQEPFGFFNRTLIDIFGLFLNILIALELLENITVYLQENTVRLELVIATSLIAIARKIIIFDFSKFSHSELIALGIAIFALALSYWLIKRLNSQLRSP</sequence>
<evidence type="ECO:0000313" key="7">
    <source>
        <dbReference type="EMBL" id="BAY56902.1"/>
    </source>
</evidence>
<reference evidence="7 8" key="1">
    <citation type="submission" date="2017-06" db="EMBL/GenBank/DDBJ databases">
        <title>Genome sequencing of cyanobaciteial culture collection at National Institute for Environmental Studies (NIES).</title>
        <authorList>
            <person name="Hirose Y."/>
            <person name="Shimura Y."/>
            <person name="Fujisawa T."/>
            <person name="Nakamura Y."/>
            <person name="Kawachi M."/>
        </authorList>
    </citation>
    <scope>NUCLEOTIDE SEQUENCE [LARGE SCALE GENOMIC DNA]</scope>
    <source>
        <strain evidence="7 8">NIES-2135</strain>
    </source>
</reference>
<evidence type="ECO:0000256" key="1">
    <source>
        <dbReference type="ARBA" id="ARBA00004651"/>
    </source>
</evidence>
<dbReference type="GO" id="GO:0005886">
    <property type="term" value="C:plasma membrane"/>
    <property type="evidence" value="ECO:0007669"/>
    <property type="project" value="UniProtKB-SubCell"/>
</dbReference>
<evidence type="ECO:0000313" key="8">
    <source>
        <dbReference type="Proteomes" id="UP000217895"/>
    </source>
</evidence>
<comment type="subcellular location">
    <subcellularLocation>
        <location evidence="1">Cell membrane</location>
        <topology evidence="1">Multi-pass membrane protein</topology>
    </subcellularLocation>
</comment>
<evidence type="ECO:0000256" key="2">
    <source>
        <dbReference type="ARBA" id="ARBA00022475"/>
    </source>
</evidence>
<proteinExistence type="predicted"/>
<evidence type="ECO:0008006" key="9">
    <source>
        <dbReference type="Google" id="ProtNLM"/>
    </source>
</evidence>
<evidence type="ECO:0000256" key="6">
    <source>
        <dbReference type="SAM" id="Phobius"/>
    </source>
</evidence>
<dbReference type="Pfam" id="PF06146">
    <property type="entry name" value="PsiE"/>
    <property type="match status" value="1"/>
</dbReference>
<organism evidence="7 8">
    <name type="scientific">Leptolyngbya boryana NIES-2135</name>
    <dbReference type="NCBI Taxonomy" id="1973484"/>
    <lineage>
        <taxon>Bacteria</taxon>
        <taxon>Bacillati</taxon>
        <taxon>Cyanobacteriota</taxon>
        <taxon>Cyanophyceae</taxon>
        <taxon>Leptolyngbyales</taxon>
        <taxon>Leptolyngbyaceae</taxon>
        <taxon>Leptolyngbya group</taxon>
        <taxon>Leptolyngbya</taxon>
    </lineage>
</organism>
<keyword evidence="2" id="KW-1003">Cell membrane</keyword>
<accession>A0A1Z4JJG8</accession>
<keyword evidence="5 6" id="KW-0472">Membrane</keyword>
<dbReference type="EMBL" id="AP018203">
    <property type="protein sequence ID" value="BAY56902.1"/>
    <property type="molecule type" value="Genomic_DNA"/>
</dbReference>
<name>A0A1Z4JJG8_LEPBY</name>
<gene>
    <name evidence="7" type="ORF">NIES2135_37640</name>
</gene>
<dbReference type="Proteomes" id="UP000217895">
    <property type="component" value="Chromosome"/>
</dbReference>
<dbReference type="InterPro" id="IPR020948">
    <property type="entry name" value="P_starv_induced_PsiE-like"/>
</dbReference>
<evidence type="ECO:0000256" key="4">
    <source>
        <dbReference type="ARBA" id="ARBA00022989"/>
    </source>
</evidence>
<keyword evidence="4 6" id="KW-1133">Transmembrane helix</keyword>
<protein>
    <recommendedName>
        <fullName evidence="9">Phosphate-starvation-inducible PsiE family protein</fullName>
    </recommendedName>
</protein>
<feature type="transmembrane region" description="Helical" evidence="6">
    <location>
        <begin position="100"/>
        <end position="118"/>
    </location>
</feature>